<gene>
    <name evidence="2" type="ORF">K2173_013673</name>
</gene>
<feature type="compositionally biased region" description="Gly residues" evidence="1">
    <location>
        <begin position="221"/>
        <end position="240"/>
    </location>
</feature>
<feature type="region of interest" description="Disordered" evidence="1">
    <location>
        <begin position="132"/>
        <end position="175"/>
    </location>
</feature>
<sequence>MLLRSSSTPVLGSLLSSFAESPNNNVNYHHETHYNNLKHQIFHHTSLNKLPRHQTGSLNLTTPVSSSSSPISPSFAEFSDHSHKGFRRAQSEGNLEGLAYASCNHNPDFCSSSQSKKFSSYRPNKFAVLDTIPSFSSHNPKGPYEEDDDEKETDIEDQEEEEHLEEEEALAGGHLCSTNHMENMVLTEEIIVPDKTWNVDFRGESGLICEEMYLARGIGIEGGRNNGNGGNSSGGSSGRGGGREFNSGGGDGDMGGTEEYYKRMVQENPGNPLFLRNYAKYLYQTKQDLRGAEEYYSRAILADPKDGEILALYAQLVWELHHDQDRAASYFERAIQASPEDSHIHSAYASFLWDIEDDEDEQEVAPMVQTPLPLILTK</sequence>
<dbReference type="Pfam" id="PF14559">
    <property type="entry name" value="TPR_19"/>
    <property type="match status" value="1"/>
</dbReference>
<organism evidence="2 3">
    <name type="scientific">Erythroxylum novogranatense</name>
    <dbReference type="NCBI Taxonomy" id="1862640"/>
    <lineage>
        <taxon>Eukaryota</taxon>
        <taxon>Viridiplantae</taxon>
        <taxon>Streptophyta</taxon>
        <taxon>Embryophyta</taxon>
        <taxon>Tracheophyta</taxon>
        <taxon>Spermatophyta</taxon>
        <taxon>Magnoliopsida</taxon>
        <taxon>eudicotyledons</taxon>
        <taxon>Gunneridae</taxon>
        <taxon>Pentapetalae</taxon>
        <taxon>rosids</taxon>
        <taxon>fabids</taxon>
        <taxon>Malpighiales</taxon>
        <taxon>Erythroxylaceae</taxon>
        <taxon>Erythroxylum</taxon>
    </lineage>
</organism>
<dbReference type="InterPro" id="IPR011990">
    <property type="entry name" value="TPR-like_helical_dom_sf"/>
</dbReference>
<dbReference type="EMBL" id="JAIWQS010000012">
    <property type="protein sequence ID" value="KAJ8749066.1"/>
    <property type="molecule type" value="Genomic_DNA"/>
</dbReference>
<comment type="caution">
    <text evidence="2">The sequence shown here is derived from an EMBL/GenBank/DDBJ whole genome shotgun (WGS) entry which is preliminary data.</text>
</comment>
<reference evidence="2 3" key="1">
    <citation type="submission" date="2021-09" db="EMBL/GenBank/DDBJ databases">
        <title>Genomic insights and catalytic innovation underlie evolution of tropane alkaloids biosynthesis.</title>
        <authorList>
            <person name="Wang Y.-J."/>
            <person name="Tian T."/>
            <person name="Huang J.-P."/>
            <person name="Huang S.-X."/>
        </authorList>
    </citation>
    <scope>NUCLEOTIDE SEQUENCE [LARGE SCALE GENOMIC DNA]</scope>
    <source>
        <strain evidence="2">KIB-2018</strain>
        <tissue evidence="2">Leaf</tissue>
    </source>
</reference>
<dbReference type="GO" id="GO:0006396">
    <property type="term" value="P:RNA processing"/>
    <property type="evidence" value="ECO:0007669"/>
    <property type="project" value="InterPro"/>
</dbReference>
<dbReference type="SUPFAM" id="SSF48452">
    <property type="entry name" value="TPR-like"/>
    <property type="match status" value="1"/>
</dbReference>
<dbReference type="SMART" id="SM00386">
    <property type="entry name" value="HAT"/>
    <property type="match status" value="3"/>
</dbReference>
<evidence type="ECO:0000313" key="2">
    <source>
        <dbReference type="EMBL" id="KAJ8749066.1"/>
    </source>
</evidence>
<accession>A0AAV8SA10</accession>
<evidence type="ECO:0000313" key="3">
    <source>
        <dbReference type="Proteomes" id="UP001159364"/>
    </source>
</evidence>
<dbReference type="InterPro" id="IPR003107">
    <property type="entry name" value="HAT"/>
</dbReference>
<dbReference type="Proteomes" id="UP001159364">
    <property type="component" value="Linkage Group LG12"/>
</dbReference>
<feature type="region of interest" description="Disordered" evidence="1">
    <location>
        <begin position="221"/>
        <end position="257"/>
    </location>
</feature>
<keyword evidence="3" id="KW-1185">Reference proteome</keyword>
<dbReference type="AlphaFoldDB" id="A0AAV8SA10"/>
<protein>
    <submittedName>
        <fullName evidence="2">Uncharacterized protein</fullName>
    </submittedName>
</protein>
<dbReference type="PANTHER" id="PTHR26312">
    <property type="entry name" value="TETRATRICOPEPTIDE REPEAT PROTEIN 5"/>
    <property type="match status" value="1"/>
</dbReference>
<dbReference type="Gene3D" id="1.25.40.10">
    <property type="entry name" value="Tetratricopeptide repeat domain"/>
    <property type="match status" value="1"/>
</dbReference>
<name>A0AAV8SA10_9ROSI</name>
<evidence type="ECO:0000256" key="1">
    <source>
        <dbReference type="SAM" id="MobiDB-lite"/>
    </source>
</evidence>
<proteinExistence type="predicted"/>
<feature type="compositionally biased region" description="Acidic residues" evidence="1">
    <location>
        <begin position="145"/>
        <end position="169"/>
    </location>
</feature>
<dbReference type="PANTHER" id="PTHR26312:SF225">
    <property type="entry name" value="TPR REPEAT PROTEIN"/>
    <property type="match status" value="1"/>
</dbReference>